<evidence type="ECO:0000256" key="1">
    <source>
        <dbReference type="SAM" id="MobiDB-lite"/>
    </source>
</evidence>
<dbReference type="Proteomes" id="UP001152622">
    <property type="component" value="Chromosome 12"/>
</dbReference>
<evidence type="ECO:0000313" key="2">
    <source>
        <dbReference type="EMBL" id="KAJ8346190.1"/>
    </source>
</evidence>
<feature type="compositionally biased region" description="Low complexity" evidence="1">
    <location>
        <begin position="75"/>
        <end position="102"/>
    </location>
</feature>
<name>A0A9Q1EW88_SYNKA</name>
<dbReference type="EMBL" id="JAINUF010000012">
    <property type="protein sequence ID" value="KAJ8346190.1"/>
    <property type="molecule type" value="Genomic_DNA"/>
</dbReference>
<protein>
    <submittedName>
        <fullName evidence="2">Uncharacterized protein</fullName>
    </submittedName>
</protein>
<sequence length="102" mass="10966">MVDPGLQRIDDTYAVYLASAVSIAVTESNVVNLLWSANNQEGNAIRHKRRCCEISTDRRETKPQFAEWCGPPAISARESGASAPARSPPVSVSPPEDASPLS</sequence>
<comment type="caution">
    <text evidence="2">The sequence shown here is derived from an EMBL/GenBank/DDBJ whole genome shotgun (WGS) entry which is preliminary data.</text>
</comment>
<keyword evidence="3" id="KW-1185">Reference proteome</keyword>
<reference evidence="2" key="1">
    <citation type="journal article" date="2023" name="Science">
        <title>Genome structures resolve the early diversification of teleost fishes.</title>
        <authorList>
            <person name="Parey E."/>
            <person name="Louis A."/>
            <person name="Montfort J."/>
            <person name="Bouchez O."/>
            <person name="Roques C."/>
            <person name="Iampietro C."/>
            <person name="Lluch J."/>
            <person name="Castinel A."/>
            <person name="Donnadieu C."/>
            <person name="Desvignes T."/>
            <person name="Floi Bucao C."/>
            <person name="Jouanno E."/>
            <person name="Wen M."/>
            <person name="Mejri S."/>
            <person name="Dirks R."/>
            <person name="Jansen H."/>
            <person name="Henkel C."/>
            <person name="Chen W.J."/>
            <person name="Zahm M."/>
            <person name="Cabau C."/>
            <person name="Klopp C."/>
            <person name="Thompson A.W."/>
            <person name="Robinson-Rechavi M."/>
            <person name="Braasch I."/>
            <person name="Lecointre G."/>
            <person name="Bobe J."/>
            <person name="Postlethwait J.H."/>
            <person name="Berthelot C."/>
            <person name="Roest Crollius H."/>
            <person name="Guiguen Y."/>
        </authorList>
    </citation>
    <scope>NUCLEOTIDE SEQUENCE</scope>
    <source>
        <strain evidence="2">WJC10195</strain>
    </source>
</reference>
<evidence type="ECO:0000313" key="3">
    <source>
        <dbReference type="Proteomes" id="UP001152622"/>
    </source>
</evidence>
<feature type="region of interest" description="Disordered" evidence="1">
    <location>
        <begin position="62"/>
        <end position="102"/>
    </location>
</feature>
<organism evidence="2 3">
    <name type="scientific">Synaphobranchus kaupii</name>
    <name type="common">Kaup's arrowtooth eel</name>
    <dbReference type="NCBI Taxonomy" id="118154"/>
    <lineage>
        <taxon>Eukaryota</taxon>
        <taxon>Metazoa</taxon>
        <taxon>Chordata</taxon>
        <taxon>Craniata</taxon>
        <taxon>Vertebrata</taxon>
        <taxon>Euteleostomi</taxon>
        <taxon>Actinopterygii</taxon>
        <taxon>Neopterygii</taxon>
        <taxon>Teleostei</taxon>
        <taxon>Anguilliformes</taxon>
        <taxon>Synaphobranchidae</taxon>
        <taxon>Synaphobranchus</taxon>
    </lineage>
</organism>
<dbReference type="AlphaFoldDB" id="A0A9Q1EW88"/>
<gene>
    <name evidence="2" type="ORF">SKAU_G00303830</name>
</gene>
<accession>A0A9Q1EW88</accession>
<proteinExistence type="predicted"/>